<evidence type="ECO:0000313" key="1">
    <source>
        <dbReference type="EMBL" id="KKN42499.1"/>
    </source>
</evidence>
<gene>
    <name evidence="1" type="ORF">LCGC14_0712600</name>
</gene>
<name>A0A0F9QJ33_9ZZZZ</name>
<sequence length="80" mass="8529">MGLRNAVVDTVFAGQKDPLANIIIRDESTAVGPNGVVTAPEGTFCVQRYNGDAADDDVYINTDGSTTWVKIYDASVRGHV</sequence>
<accession>A0A0F9QJ33</accession>
<comment type="caution">
    <text evidence="1">The sequence shown here is derived from an EMBL/GenBank/DDBJ whole genome shotgun (WGS) entry which is preliminary data.</text>
</comment>
<organism evidence="1">
    <name type="scientific">marine sediment metagenome</name>
    <dbReference type="NCBI Taxonomy" id="412755"/>
    <lineage>
        <taxon>unclassified sequences</taxon>
        <taxon>metagenomes</taxon>
        <taxon>ecological metagenomes</taxon>
    </lineage>
</organism>
<proteinExistence type="predicted"/>
<dbReference type="AlphaFoldDB" id="A0A0F9QJ33"/>
<reference evidence="1" key="1">
    <citation type="journal article" date="2015" name="Nature">
        <title>Complex archaea that bridge the gap between prokaryotes and eukaryotes.</title>
        <authorList>
            <person name="Spang A."/>
            <person name="Saw J.H."/>
            <person name="Jorgensen S.L."/>
            <person name="Zaremba-Niedzwiedzka K."/>
            <person name="Martijn J."/>
            <person name="Lind A.E."/>
            <person name="van Eijk R."/>
            <person name="Schleper C."/>
            <person name="Guy L."/>
            <person name="Ettema T.J."/>
        </authorList>
    </citation>
    <scope>NUCLEOTIDE SEQUENCE</scope>
</reference>
<protein>
    <submittedName>
        <fullName evidence="1">Uncharacterized protein</fullName>
    </submittedName>
</protein>
<dbReference type="EMBL" id="LAZR01001576">
    <property type="protein sequence ID" value="KKN42499.1"/>
    <property type="molecule type" value="Genomic_DNA"/>
</dbReference>